<evidence type="ECO:0000256" key="1">
    <source>
        <dbReference type="ARBA" id="ARBA00012552"/>
    </source>
</evidence>
<feature type="region of interest" description="Disordered" evidence="13">
    <location>
        <begin position="515"/>
        <end position="546"/>
    </location>
</feature>
<evidence type="ECO:0000256" key="9">
    <source>
        <dbReference type="ARBA" id="ARBA00047984"/>
    </source>
</evidence>
<keyword evidence="3 12" id="KW-0547">Nucleotide-binding</keyword>
<sequence length="546" mass="60047">MADFAQLGISQEILDALADMGFEEPSPIQAACIPLVLDGRDVIGQAQTGTGKTAAFGIPIVERVTPAPHVQAIVLTPTRELAIQVAEEIGRIAKYKRGVRALPIYGGQSIEHQIRAMKKGVQIVIGTPGRVLDHLRRKTLRLDEVRFFVLDEADEMLDMGFIDDIEAILRLVPKDRQTLLFSATMPPEIRRLALQYMNRPETVAISRGTVAAPTVTQVYYRALESQKLDVLCRILDAEEVERGILFCRTKKGAAELAQALQTRGYSADALHGDLNQSQRNKVMDAFRSGELELLVATDVAARGIDVENVTHVINYDIPQDPESYVHRIGRTGRAGKTGMAITLVTPREMKQLQHIERVVKVSIEPREVPTVSELGDRQIQYWTAQLTAQLEKKDLDLYRAFVQQWVDDGGDLADLAAAALKLAFGPGEAEDEEYNFGDTGARDGMVRFFLNVGRSAGLGPREVADVIAEQAGIPARAIGRIDLFESFAFVEVPADVAPFVYEALRNARINGRRVNVEPAKPREGRTGENGARKTGKKGKRAQAPVG</sequence>
<keyword evidence="18" id="KW-1185">Reference proteome</keyword>
<dbReference type="InterPro" id="IPR001650">
    <property type="entry name" value="Helicase_C-like"/>
</dbReference>
<dbReference type="InterPro" id="IPR005580">
    <property type="entry name" value="DbpA/CsdA_RNA-bd_dom"/>
</dbReference>
<reference evidence="17" key="1">
    <citation type="journal article" date="2014" name="Int. J. Syst. Evol. Microbiol.">
        <title>Complete genome sequence of Corynebacterium casei LMG S-19264T (=DSM 44701T), isolated from a smear-ripened cheese.</title>
        <authorList>
            <consortium name="US DOE Joint Genome Institute (JGI-PGF)"/>
            <person name="Walter F."/>
            <person name="Albersmeier A."/>
            <person name="Kalinowski J."/>
            <person name="Ruckert C."/>
        </authorList>
    </citation>
    <scope>NUCLEOTIDE SEQUENCE</scope>
    <source>
        <strain evidence="17">JCM 14719</strain>
    </source>
</reference>
<dbReference type="GO" id="GO:0005524">
    <property type="term" value="F:ATP binding"/>
    <property type="evidence" value="ECO:0007669"/>
    <property type="project" value="UniProtKB-KW"/>
</dbReference>
<dbReference type="Pfam" id="PF00271">
    <property type="entry name" value="Helicase_C"/>
    <property type="match status" value="1"/>
</dbReference>
<dbReference type="Gene3D" id="3.40.50.300">
    <property type="entry name" value="P-loop containing nucleotide triphosphate hydrolases"/>
    <property type="match status" value="2"/>
</dbReference>
<dbReference type="PANTHER" id="PTHR47963:SF8">
    <property type="entry name" value="ATP-DEPENDENT RNA HELICASE DEAD"/>
    <property type="match status" value="1"/>
</dbReference>
<dbReference type="GO" id="GO:0005840">
    <property type="term" value="C:ribosome"/>
    <property type="evidence" value="ECO:0007669"/>
    <property type="project" value="TreeGrafter"/>
</dbReference>
<evidence type="ECO:0000256" key="11">
    <source>
        <dbReference type="PROSITE-ProRule" id="PRU00552"/>
    </source>
</evidence>
<evidence type="ECO:0000256" key="12">
    <source>
        <dbReference type="RuleBase" id="RU000492"/>
    </source>
</evidence>
<dbReference type="SMART" id="SM00487">
    <property type="entry name" value="DEXDc"/>
    <property type="match status" value="1"/>
</dbReference>
<keyword evidence="6 12" id="KW-0067">ATP-binding</keyword>
<dbReference type="RefSeq" id="WP_188817516.1">
    <property type="nucleotide sequence ID" value="NZ_BMOF01000032.1"/>
</dbReference>
<dbReference type="PROSITE" id="PS51192">
    <property type="entry name" value="HELICASE_ATP_BIND_1"/>
    <property type="match status" value="1"/>
</dbReference>
<dbReference type="GO" id="GO:0016787">
    <property type="term" value="F:hydrolase activity"/>
    <property type="evidence" value="ECO:0007669"/>
    <property type="project" value="UniProtKB-KW"/>
</dbReference>
<dbReference type="InterPro" id="IPR057325">
    <property type="entry name" value="DeaD_dimer"/>
</dbReference>
<dbReference type="PROSITE" id="PS00039">
    <property type="entry name" value="DEAD_ATP_HELICASE"/>
    <property type="match status" value="1"/>
</dbReference>
<evidence type="ECO:0000256" key="8">
    <source>
        <dbReference type="ARBA" id="ARBA00038437"/>
    </source>
</evidence>
<evidence type="ECO:0000256" key="13">
    <source>
        <dbReference type="SAM" id="MobiDB-lite"/>
    </source>
</evidence>
<dbReference type="InterPro" id="IPR012677">
    <property type="entry name" value="Nucleotide-bd_a/b_plait_sf"/>
</dbReference>
<evidence type="ECO:0000259" key="14">
    <source>
        <dbReference type="PROSITE" id="PS51192"/>
    </source>
</evidence>
<protein>
    <recommendedName>
        <fullName evidence="10">ATP-dependent RNA helicase CshA</fullName>
        <ecNumber evidence="1">3.6.4.13</ecNumber>
    </recommendedName>
</protein>
<dbReference type="GO" id="GO:0033592">
    <property type="term" value="F:RNA strand annealing activity"/>
    <property type="evidence" value="ECO:0007669"/>
    <property type="project" value="TreeGrafter"/>
</dbReference>
<dbReference type="InterPro" id="IPR044742">
    <property type="entry name" value="DEAD/DEAH_RhlB"/>
</dbReference>
<dbReference type="CDD" id="cd00268">
    <property type="entry name" value="DEADc"/>
    <property type="match status" value="1"/>
</dbReference>
<evidence type="ECO:0000259" key="15">
    <source>
        <dbReference type="PROSITE" id="PS51194"/>
    </source>
</evidence>
<feature type="domain" description="DEAD-box RNA helicase Q" evidence="16">
    <location>
        <begin position="2"/>
        <end position="30"/>
    </location>
</feature>
<dbReference type="CDD" id="cd18787">
    <property type="entry name" value="SF2_C_DEAD"/>
    <property type="match status" value="1"/>
</dbReference>
<gene>
    <name evidence="17" type="ORF">GCM10007043_15890</name>
</gene>
<dbReference type="Pfam" id="PF00270">
    <property type="entry name" value="DEAD"/>
    <property type="match status" value="1"/>
</dbReference>
<comment type="similarity">
    <text evidence="8 12">Belongs to the DEAD box helicase family.</text>
</comment>
<keyword evidence="5 12" id="KW-0347">Helicase</keyword>
<evidence type="ECO:0000256" key="6">
    <source>
        <dbReference type="ARBA" id="ARBA00022840"/>
    </source>
</evidence>
<dbReference type="SUPFAM" id="SSF52540">
    <property type="entry name" value="P-loop containing nucleoside triphosphate hydrolases"/>
    <property type="match status" value="1"/>
</dbReference>
<feature type="domain" description="Helicase C-terminal" evidence="15">
    <location>
        <begin position="214"/>
        <end position="375"/>
    </location>
</feature>
<evidence type="ECO:0000313" key="17">
    <source>
        <dbReference type="EMBL" id="GGK02638.1"/>
    </source>
</evidence>
<dbReference type="InterPro" id="IPR027417">
    <property type="entry name" value="P-loop_NTPase"/>
</dbReference>
<dbReference type="GO" id="GO:0005829">
    <property type="term" value="C:cytosol"/>
    <property type="evidence" value="ECO:0007669"/>
    <property type="project" value="TreeGrafter"/>
</dbReference>
<dbReference type="PROSITE" id="PS51194">
    <property type="entry name" value="HELICASE_CTER"/>
    <property type="match status" value="1"/>
</dbReference>
<dbReference type="Gene3D" id="3.30.70.330">
    <property type="match status" value="1"/>
</dbReference>
<evidence type="ECO:0000256" key="2">
    <source>
        <dbReference type="ARBA" id="ARBA00022490"/>
    </source>
</evidence>
<dbReference type="EMBL" id="BMOF01000032">
    <property type="protein sequence ID" value="GGK02638.1"/>
    <property type="molecule type" value="Genomic_DNA"/>
</dbReference>
<dbReference type="InterPro" id="IPR014014">
    <property type="entry name" value="RNA_helicase_DEAD_Q_motif"/>
</dbReference>
<feature type="short sequence motif" description="Q motif" evidence="11">
    <location>
        <begin position="2"/>
        <end position="30"/>
    </location>
</feature>
<dbReference type="InterPro" id="IPR050547">
    <property type="entry name" value="DEAD_box_RNA_helicases"/>
</dbReference>
<reference evidence="17" key="2">
    <citation type="submission" date="2020-09" db="EMBL/GenBank/DDBJ databases">
        <authorList>
            <person name="Sun Q."/>
            <person name="Ohkuma M."/>
        </authorList>
    </citation>
    <scope>NUCLEOTIDE SEQUENCE</scope>
    <source>
        <strain evidence="17">JCM 14719</strain>
    </source>
</reference>
<evidence type="ECO:0000256" key="10">
    <source>
        <dbReference type="ARBA" id="ARBA00067932"/>
    </source>
</evidence>
<keyword evidence="2" id="KW-0963">Cytoplasm</keyword>
<organism evidence="17 18">
    <name type="scientific">Calditerricola satsumensis</name>
    <dbReference type="NCBI Taxonomy" id="373054"/>
    <lineage>
        <taxon>Bacteria</taxon>
        <taxon>Bacillati</taxon>
        <taxon>Bacillota</taxon>
        <taxon>Bacilli</taxon>
        <taxon>Bacillales</taxon>
        <taxon>Bacillaceae</taxon>
        <taxon>Calditerricola</taxon>
    </lineage>
</organism>
<comment type="caution">
    <text evidence="17">The sequence shown here is derived from an EMBL/GenBank/DDBJ whole genome shotgun (WGS) entry which is preliminary data.</text>
</comment>
<dbReference type="Pfam" id="PF03880">
    <property type="entry name" value="DbpA"/>
    <property type="match status" value="1"/>
</dbReference>
<dbReference type="Proteomes" id="UP000637720">
    <property type="component" value="Unassembled WGS sequence"/>
</dbReference>
<dbReference type="GO" id="GO:0009409">
    <property type="term" value="P:response to cold"/>
    <property type="evidence" value="ECO:0007669"/>
    <property type="project" value="TreeGrafter"/>
</dbReference>
<evidence type="ECO:0000313" key="18">
    <source>
        <dbReference type="Proteomes" id="UP000637720"/>
    </source>
</evidence>
<dbReference type="CDD" id="cd12252">
    <property type="entry name" value="RRM_DbpA"/>
    <property type="match status" value="1"/>
</dbReference>
<evidence type="ECO:0000256" key="7">
    <source>
        <dbReference type="ARBA" id="ARBA00023016"/>
    </source>
</evidence>
<evidence type="ECO:0000256" key="4">
    <source>
        <dbReference type="ARBA" id="ARBA00022801"/>
    </source>
</evidence>
<dbReference type="PROSITE" id="PS51195">
    <property type="entry name" value="Q_MOTIF"/>
    <property type="match status" value="1"/>
</dbReference>
<dbReference type="InterPro" id="IPR014001">
    <property type="entry name" value="Helicase_ATP-bd"/>
</dbReference>
<keyword evidence="7" id="KW-0346">Stress response</keyword>
<dbReference type="GO" id="GO:0003724">
    <property type="term" value="F:RNA helicase activity"/>
    <property type="evidence" value="ECO:0007669"/>
    <property type="project" value="UniProtKB-EC"/>
</dbReference>
<feature type="domain" description="Helicase ATP-binding" evidence="14">
    <location>
        <begin position="33"/>
        <end position="203"/>
    </location>
</feature>
<dbReference type="SMART" id="SM00490">
    <property type="entry name" value="HELICc"/>
    <property type="match status" value="1"/>
</dbReference>
<dbReference type="InterPro" id="IPR011545">
    <property type="entry name" value="DEAD/DEAH_box_helicase_dom"/>
</dbReference>
<dbReference type="InterPro" id="IPR000629">
    <property type="entry name" value="RNA-helicase_DEAD-box_CS"/>
</dbReference>
<evidence type="ECO:0000259" key="16">
    <source>
        <dbReference type="PROSITE" id="PS51195"/>
    </source>
</evidence>
<dbReference type="AlphaFoldDB" id="A0A8J3BDI4"/>
<dbReference type="FunFam" id="3.40.50.300:FF:000108">
    <property type="entry name" value="ATP-dependent RNA helicase RhlE"/>
    <property type="match status" value="1"/>
</dbReference>
<comment type="catalytic activity">
    <reaction evidence="9">
        <text>ATP + H2O = ADP + phosphate + H(+)</text>
        <dbReference type="Rhea" id="RHEA:13065"/>
        <dbReference type="ChEBI" id="CHEBI:15377"/>
        <dbReference type="ChEBI" id="CHEBI:15378"/>
        <dbReference type="ChEBI" id="CHEBI:30616"/>
        <dbReference type="ChEBI" id="CHEBI:43474"/>
        <dbReference type="ChEBI" id="CHEBI:456216"/>
        <dbReference type="EC" id="3.6.4.13"/>
    </reaction>
</comment>
<evidence type="ECO:0000256" key="5">
    <source>
        <dbReference type="ARBA" id="ARBA00022806"/>
    </source>
</evidence>
<dbReference type="PANTHER" id="PTHR47963">
    <property type="entry name" value="DEAD-BOX ATP-DEPENDENT RNA HELICASE 47, MITOCHONDRIAL"/>
    <property type="match status" value="1"/>
</dbReference>
<dbReference type="Pfam" id="PF25399">
    <property type="entry name" value="DeaD_dimer"/>
    <property type="match status" value="1"/>
</dbReference>
<accession>A0A8J3BDI4</accession>
<name>A0A8J3BDI4_9BACI</name>
<proteinExistence type="inferred from homology"/>
<dbReference type="EC" id="3.6.4.13" evidence="1"/>
<keyword evidence="4 12" id="KW-0378">Hydrolase</keyword>
<evidence type="ECO:0000256" key="3">
    <source>
        <dbReference type="ARBA" id="ARBA00022741"/>
    </source>
</evidence>